<dbReference type="InterPro" id="IPR038666">
    <property type="entry name" value="SSP1_head-tail_sf"/>
</dbReference>
<proteinExistence type="predicted"/>
<evidence type="ECO:0000313" key="2">
    <source>
        <dbReference type="Proteomes" id="UP000185024"/>
    </source>
</evidence>
<organism evidence="1 2">
    <name type="scientific">Vreelandella aquamarina</name>
    <dbReference type="NCBI Taxonomy" id="77097"/>
    <lineage>
        <taxon>Bacteria</taxon>
        <taxon>Pseudomonadati</taxon>
        <taxon>Pseudomonadota</taxon>
        <taxon>Gammaproteobacteria</taxon>
        <taxon>Oceanospirillales</taxon>
        <taxon>Halomonadaceae</taxon>
        <taxon>Vreelandella</taxon>
    </lineage>
</organism>
<dbReference type="Gene3D" id="2.40.10.270">
    <property type="entry name" value="Bacteriophage SPP1 head-tail adaptor protein"/>
    <property type="match status" value="1"/>
</dbReference>
<name>A0A1N6D729_9GAMM</name>
<dbReference type="RefSeq" id="WP_074211121.1">
    <property type="nucleotide sequence ID" value="NZ_BJOI01000040.1"/>
</dbReference>
<dbReference type="InterPro" id="IPR008767">
    <property type="entry name" value="Phage_SPP1_head-tail_adaptor"/>
</dbReference>
<dbReference type="Proteomes" id="UP000185024">
    <property type="component" value="Unassembled WGS sequence"/>
</dbReference>
<dbReference type="Pfam" id="PF05521">
    <property type="entry name" value="Phage_HCP"/>
    <property type="match status" value="1"/>
</dbReference>
<sequence>MRAGRLRDRLTLQGYGDVKDAIGGTRKDWFEVGTVWCEVRGVSGKAFLSASAEQAEVTAEILMRYRPDVQSGMRLVRGAEIYTIVTPLPDPKRRQLLCMCTQGVKQ</sequence>
<protein>
    <submittedName>
        <fullName evidence="1">Phage head-tail adaptor, putative, SPP1 family</fullName>
    </submittedName>
</protein>
<dbReference type="AlphaFoldDB" id="A0A1N6D729"/>
<dbReference type="GeneID" id="97277464"/>
<dbReference type="EMBL" id="FSQX01000001">
    <property type="protein sequence ID" value="SIN79626.1"/>
    <property type="molecule type" value="Genomic_DNA"/>
</dbReference>
<gene>
    <name evidence="1" type="ORF">SAMN05878438_3601</name>
</gene>
<accession>A0A1N6D729</accession>
<reference evidence="1 2" key="1">
    <citation type="submission" date="2016-11" db="EMBL/GenBank/DDBJ databases">
        <authorList>
            <person name="Jaros S."/>
            <person name="Januszkiewicz K."/>
            <person name="Wedrychowicz H."/>
        </authorList>
    </citation>
    <scope>NUCLEOTIDE SEQUENCE [LARGE SCALE GENOMIC DNA]</scope>
    <source>
        <strain evidence="1 2">ACAM 239</strain>
    </source>
</reference>
<evidence type="ECO:0000313" key="1">
    <source>
        <dbReference type="EMBL" id="SIN79626.1"/>
    </source>
</evidence>
<dbReference type="NCBIfam" id="TIGR01563">
    <property type="entry name" value="gp16_SPP1"/>
    <property type="match status" value="1"/>
</dbReference>